<gene>
    <name evidence="5" type="primary">eutC</name>
    <name evidence="6" type="ORF">SAMN04488117_102424</name>
</gene>
<keyword evidence="4 5" id="KW-1283">Bacterial microcompartment</keyword>
<dbReference type="AlphaFoldDB" id="A0A1G7IQP5"/>
<evidence type="ECO:0000313" key="7">
    <source>
        <dbReference type="Proteomes" id="UP000182284"/>
    </source>
</evidence>
<dbReference type="OrthoDB" id="114248at2"/>
<keyword evidence="2 5" id="KW-0456">Lyase</keyword>
<dbReference type="GO" id="GO:0008851">
    <property type="term" value="F:ethanolamine ammonia-lyase activity"/>
    <property type="evidence" value="ECO:0007669"/>
    <property type="project" value="UniProtKB-UniRule"/>
</dbReference>
<feature type="binding site" evidence="5">
    <location>
        <position position="171"/>
    </location>
    <ligand>
        <name>adenosylcob(III)alamin</name>
        <dbReference type="ChEBI" id="CHEBI:18408"/>
    </ligand>
</feature>
<evidence type="ECO:0000256" key="1">
    <source>
        <dbReference type="ARBA" id="ARBA00022628"/>
    </source>
</evidence>
<evidence type="ECO:0000256" key="4">
    <source>
        <dbReference type="ARBA" id="ARBA00024446"/>
    </source>
</evidence>
<dbReference type="GO" id="GO:0006520">
    <property type="term" value="P:amino acid metabolic process"/>
    <property type="evidence" value="ECO:0007669"/>
    <property type="project" value="InterPro"/>
</dbReference>
<comment type="cofactor">
    <cofactor evidence="5">
        <name>adenosylcob(III)alamin</name>
        <dbReference type="ChEBI" id="CHEBI:18408"/>
    </cofactor>
    <text evidence="5">Binds between the large and small subunits.</text>
</comment>
<reference evidence="6 7" key="1">
    <citation type="submission" date="2016-10" db="EMBL/GenBank/DDBJ databases">
        <authorList>
            <person name="de Groot N.N."/>
        </authorList>
    </citation>
    <scope>NUCLEOTIDE SEQUENCE [LARGE SCALE GENOMIC DNA]</scope>
    <source>
        <strain evidence="6 7">DSM 27375</strain>
    </source>
</reference>
<dbReference type="InterPro" id="IPR009246">
    <property type="entry name" value="EutC"/>
</dbReference>
<comment type="catalytic activity">
    <reaction evidence="5">
        <text>ethanolamine = acetaldehyde + NH4(+)</text>
        <dbReference type="Rhea" id="RHEA:15313"/>
        <dbReference type="ChEBI" id="CHEBI:15343"/>
        <dbReference type="ChEBI" id="CHEBI:28938"/>
        <dbReference type="ChEBI" id="CHEBI:57603"/>
        <dbReference type="EC" id="4.3.1.7"/>
    </reaction>
</comment>
<dbReference type="InterPro" id="IPR042255">
    <property type="entry name" value="EutC_N"/>
</dbReference>
<accession>A0A1G7IQP5</accession>
<dbReference type="InterPro" id="IPR042251">
    <property type="entry name" value="EutC_C"/>
</dbReference>
<dbReference type="PANTHER" id="PTHR39330:SF1">
    <property type="entry name" value="ETHANOLAMINE AMMONIA-LYASE SMALL SUBUNIT"/>
    <property type="match status" value="1"/>
</dbReference>
<evidence type="ECO:0000256" key="5">
    <source>
        <dbReference type="HAMAP-Rule" id="MF_00601"/>
    </source>
</evidence>
<dbReference type="HAMAP" id="MF_00601">
    <property type="entry name" value="EutC"/>
    <property type="match status" value="1"/>
</dbReference>
<dbReference type="GO" id="GO:0009350">
    <property type="term" value="C:ethanolamine ammonia-lyase complex"/>
    <property type="evidence" value="ECO:0007669"/>
    <property type="project" value="UniProtKB-UniRule"/>
</dbReference>
<dbReference type="GO" id="GO:0046336">
    <property type="term" value="P:ethanolamine catabolic process"/>
    <property type="evidence" value="ECO:0007669"/>
    <property type="project" value="UniProtKB-UniRule"/>
</dbReference>
<dbReference type="UniPathway" id="UPA00560"/>
<keyword evidence="3 5" id="KW-0170">Cobalt</keyword>
<proteinExistence type="inferred from homology"/>
<dbReference type="GO" id="GO:0031471">
    <property type="term" value="C:ethanolamine degradation polyhedral organelle"/>
    <property type="evidence" value="ECO:0007669"/>
    <property type="project" value="UniProtKB-UniRule"/>
</dbReference>
<keyword evidence="1 5" id="KW-0846">Cobalamin</keyword>
<protein>
    <recommendedName>
        <fullName evidence="5">Ethanolamine ammonia-lyase small subunit</fullName>
        <shortName evidence="5">EAL small subunit</shortName>
        <ecNumber evidence="5">4.3.1.7</ecNumber>
    </recommendedName>
</protein>
<dbReference type="NCBIfam" id="NF003971">
    <property type="entry name" value="PRK05465.1"/>
    <property type="match status" value="1"/>
</dbReference>
<dbReference type="PANTHER" id="PTHR39330">
    <property type="entry name" value="ETHANOLAMINE AMMONIA-LYASE LIGHT CHAIN"/>
    <property type="match status" value="1"/>
</dbReference>
<comment type="function">
    <text evidence="5">Catalyzes the deamination of various vicinal amino-alcohols to oxo compounds. Allows this organism to utilize ethanolamine as the sole source of nitrogen and carbon in the presence of external vitamin B12.</text>
</comment>
<dbReference type="EC" id="4.3.1.7" evidence="5"/>
<name>A0A1G7IQP5_9RHOB</name>
<evidence type="ECO:0000313" key="6">
    <source>
        <dbReference type="EMBL" id="SDF15007.1"/>
    </source>
</evidence>
<comment type="similarity">
    <text evidence="5">Belongs to the EutC family.</text>
</comment>
<dbReference type="Gene3D" id="1.10.30.40">
    <property type="entry name" value="Ethanolamine ammonia-lyase light chain (EutC), N-terminal domain"/>
    <property type="match status" value="1"/>
</dbReference>
<comment type="subcellular location">
    <subcellularLocation>
        <location evidence="5">Bacterial microcompartment</location>
    </subcellularLocation>
</comment>
<feature type="binding site" evidence="5">
    <location>
        <position position="200"/>
    </location>
    <ligand>
        <name>adenosylcob(III)alamin</name>
        <dbReference type="ChEBI" id="CHEBI:18408"/>
    </ligand>
</feature>
<sequence length="254" mass="26309">MSDVPSHDPWAKLRAATVARIGLGRSGAGLPTGAHLTFQYAHARARDAVQSALDVDALARDLAPQEVIRVASAAPDRATYLRRPDLGRRLASGEAETLNARAPCDVVFVIADGLSSAAVQAHAAAVVHACVPKMSGLSIGPVVIAAQARVAIGDEIGNLLGARLVVVLVGERPGLSVADSLGAYLTYDPRVGRRDSDRNCLSNIHAKGGMSPQEAARKIAWLTHAALTLGLTGTGLKEDSGQIETENAPRIGGA</sequence>
<feature type="binding site" evidence="5">
    <location>
        <position position="150"/>
    </location>
    <ligand>
        <name>adenosylcob(III)alamin</name>
        <dbReference type="ChEBI" id="CHEBI:18408"/>
    </ligand>
</feature>
<dbReference type="GO" id="GO:0031419">
    <property type="term" value="F:cobalamin binding"/>
    <property type="evidence" value="ECO:0007669"/>
    <property type="project" value="UniProtKB-UniRule"/>
</dbReference>
<dbReference type="Gene3D" id="3.40.50.11240">
    <property type="entry name" value="Ethanolamine ammonia-lyase light chain (EutC)"/>
    <property type="match status" value="1"/>
</dbReference>
<dbReference type="RefSeq" id="WP_074642273.1">
    <property type="nucleotide sequence ID" value="NZ_FNBL01000002.1"/>
</dbReference>
<comment type="pathway">
    <text evidence="5">Amine and polyamine degradation; ethanolamine degradation.</text>
</comment>
<evidence type="ECO:0000256" key="2">
    <source>
        <dbReference type="ARBA" id="ARBA00023239"/>
    </source>
</evidence>
<dbReference type="PIRSF" id="PIRSF018982">
    <property type="entry name" value="EutC"/>
    <property type="match status" value="1"/>
</dbReference>
<dbReference type="Pfam" id="PF05985">
    <property type="entry name" value="EutC"/>
    <property type="match status" value="1"/>
</dbReference>
<dbReference type="Proteomes" id="UP000182284">
    <property type="component" value="Unassembled WGS sequence"/>
</dbReference>
<comment type="subunit">
    <text evidence="5">The basic unit is a heterodimer which dimerizes to form tetramers. The heterotetramers trimerize; 6 large subunits form a core ring with 6 small subunits projecting outwards.</text>
</comment>
<dbReference type="EMBL" id="FNBL01000002">
    <property type="protein sequence ID" value="SDF15007.1"/>
    <property type="molecule type" value="Genomic_DNA"/>
</dbReference>
<evidence type="ECO:0000256" key="3">
    <source>
        <dbReference type="ARBA" id="ARBA00023285"/>
    </source>
</evidence>
<organism evidence="6 7">
    <name type="scientific">Celeribacter baekdonensis</name>
    <dbReference type="NCBI Taxonomy" id="875171"/>
    <lineage>
        <taxon>Bacteria</taxon>
        <taxon>Pseudomonadati</taxon>
        <taxon>Pseudomonadota</taxon>
        <taxon>Alphaproteobacteria</taxon>
        <taxon>Rhodobacterales</taxon>
        <taxon>Roseobacteraceae</taxon>
        <taxon>Celeribacter</taxon>
    </lineage>
</organism>